<dbReference type="InterPro" id="IPR003280">
    <property type="entry name" value="2pore_dom_K_chnl"/>
</dbReference>
<feature type="region of interest" description="Disordered" evidence="10">
    <location>
        <begin position="1"/>
        <end position="80"/>
    </location>
</feature>
<dbReference type="PANTHER" id="PTHR11003">
    <property type="entry name" value="POTASSIUM CHANNEL, SUBFAMILY K"/>
    <property type="match status" value="1"/>
</dbReference>
<feature type="transmembrane region" description="Helical" evidence="11">
    <location>
        <begin position="207"/>
        <end position="232"/>
    </location>
</feature>
<keyword evidence="8 11" id="KW-0472">Membrane</keyword>
<dbReference type="Proteomes" id="UP001497512">
    <property type="component" value="Chromosome 9"/>
</dbReference>
<evidence type="ECO:0000313" key="13">
    <source>
        <dbReference type="EMBL" id="CAK9236486.1"/>
    </source>
</evidence>
<keyword evidence="14" id="KW-1185">Reference proteome</keyword>
<dbReference type="InterPro" id="IPR013099">
    <property type="entry name" value="K_chnl_dom"/>
</dbReference>
<dbReference type="SUPFAM" id="SSF81324">
    <property type="entry name" value="Voltage-gated potassium channels"/>
    <property type="match status" value="2"/>
</dbReference>
<keyword evidence="6 11" id="KW-1133">Transmembrane helix</keyword>
<feature type="compositionally biased region" description="Basic and acidic residues" evidence="10">
    <location>
        <begin position="60"/>
        <end position="74"/>
    </location>
</feature>
<evidence type="ECO:0000256" key="4">
    <source>
        <dbReference type="ARBA" id="ARBA00022692"/>
    </source>
</evidence>
<comment type="similarity">
    <text evidence="2">Belongs to the two pore domain potassium channel (TC 1.A.1.7) family.</text>
</comment>
<gene>
    <name evidence="13" type="ORF">CSSPTR1EN2_LOCUS22916</name>
</gene>
<comment type="subcellular location">
    <subcellularLocation>
        <location evidence="1">Membrane</location>
        <topology evidence="1">Multi-pass membrane protein</topology>
    </subcellularLocation>
</comment>
<dbReference type="SUPFAM" id="SSF47473">
    <property type="entry name" value="EF-hand"/>
    <property type="match status" value="1"/>
</dbReference>
<evidence type="ECO:0000313" key="14">
    <source>
        <dbReference type="Proteomes" id="UP001497512"/>
    </source>
</evidence>
<dbReference type="PANTHER" id="PTHR11003:SF282">
    <property type="entry name" value="TWO-PORE POTASSIUM CHANNEL 3"/>
    <property type="match status" value="1"/>
</dbReference>
<organism evidence="13 14">
    <name type="scientific">Sphagnum troendelagicum</name>
    <dbReference type="NCBI Taxonomy" id="128251"/>
    <lineage>
        <taxon>Eukaryota</taxon>
        <taxon>Viridiplantae</taxon>
        <taxon>Streptophyta</taxon>
        <taxon>Embryophyta</taxon>
        <taxon>Bryophyta</taxon>
        <taxon>Sphagnophytina</taxon>
        <taxon>Sphagnopsida</taxon>
        <taxon>Sphagnales</taxon>
        <taxon>Sphagnaceae</taxon>
        <taxon>Sphagnum</taxon>
    </lineage>
</organism>
<dbReference type="PROSITE" id="PS00018">
    <property type="entry name" value="EF_HAND_1"/>
    <property type="match status" value="1"/>
</dbReference>
<dbReference type="Pfam" id="PF07885">
    <property type="entry name" value="Ion_trans_2"/>
    <property type="match status" value="2"/>
</dbReference>
<keyword evidence="9" id="KW-0407">Ion channel</keyword>
<evidence type="ECO:0000256" key="10">
    <source>
        <dbReference type="SAM" id="MobiDB-lite"/>
    </source>
</evidence>
<feature type="domain" description="Potassium channel" evidence="12">
    <location>
        <begin position="278"/>
        <end position="346"/>
    </location>
</feature>
<dbReference type="Gene3D" id="1.10.287.70">
    <property type="match status" value="2"/>
</dbReference>
<dbReference type="InterPro" id="IPR018247">
    <property type="entry name" value="EF_Hand_1_Ca_BS"/>
</dbReference>
<dbReference type="Gene3D" id="1.10.238.10">
    <property type="entry name" value="EF-hand"/>
    <property type="match status" value="1"/>
</dbReference>
<feature type="transmembrane region" description="Helical" evidence="11">
    <location>
        <begin position="145"/>
        <end position="164"/>
    </location>
</feature>
<sequence length="429" mass="48362">MEKPPSLPIDLPRHQHPAPPRRWTPAPELENYYSNKKKDKTVPCHPMMPQTSSSFSHKRKFEESSEKKEPERTRATWSSAWGSLQNTLKETDLHPHPTVVKKSFHRCNTAPAMSAEAAEAVVNQNSSSSSTAVKPPRKLEKSGSIVMQAGIGLIIYLAVGVMIYTWKRQEFSGLQTVSYVDALYFCIVTMCTIGYGDITPITTSSKLFACLFVLIGFGFIDILLSSMVTYVLDKQEHLMLSAVEGSHHQVARKYLMNPHHHNRMRIRLKVALAAGVPVLCITVGTIVMMQMEQLSWIDALYCTTMSITTVGYGDHTFKSFKGRLFAAVWLLFSTLAVARCFLYLAEARVDKRHRAIAKWVLRRQFSVGDLIKADLDHDGSISKAEYVVYKLKEMGHVEDEHIHDICLQFDQLDCNNTGKITLARLQDGN</sequence>
<evidence type="ECO:0000256" key="2">
    <source>
        <dbReference type="ARBA" id="ARBA00010159"/>
    </source>
</evidence>
<feature type="transmembrane region" description="Helical" evidence="11">
    <location>
        <begin position="176"/>
        <end position="195"/>
    </location>
</feature>
<evidence type="ECO:0000256" key="8">
    <source>
        <dbReference type="ARBA" id="ARBA00023136"/>
    </source>
</evidence>
<dbReference type="InterPro" id="IPR011992">
    <property type="entry name" value="EF-hand-dom_pair"/>
</dbReference>
<evidence type="ECO:0000256" key="9">
    <source>
        <dbReference type="ARBA" id="ARBA00023303"/>
    </source>
</evidence>
<keyword evidence="4 11" id="KW-0812">Transmembrane</keyword>
<feature type="domain" description="Potassium channel" evidence="12">
    <location>
        <begin position="153"/>
        <end position="231"/>
    </location>
</feature>
<evidence type="ECO:0000256" key="5">
    <source>
        <dbReference type="ARBA" id="ARBA00022837"/>
    </source>
</evidence>
<feature type="transmembrane region" description="Helical" evidence="11">
    <location>
        <begin position="266"/>
        <end position="287"/>
    </location>
</feature>
<evidence type="ECO:0000256" key="11">
    <source>
        <dbReference type="SAM" id="Phobius"/>
    </source>
</evidence>
<evidence type="ECO:0000256" key="3">
    <source>
        <dbReference type="ARBA" id="ARBA00022448"/>
    </source>
</evidence>
<proteinExistence type="inferred from homology"/>
<keyword evidence="7" id="KW-0406">Ion transport</keyword>
<evidence type="ECO:0000256" key="6">
    <source>
        <dbReference type="ARBA" id="ARBA00022989"/>
    </source>
</evidence>
<name>A0ABP0V267_9BRYO</name>
<keyword evidence="3" id="KW-0813">Transport</keyword>
<evidence type="ECO:0000256" key="1">
    <source>
        <dbReference type="ARBA" id="ARBA00004141"/>
    </source>
</evidence>
<dbReference type="PRINTS" id="PR01333">
    <property type="entry name" value="2POREKCHANEL"/>
</dbReference>
<keyword evidence="5" id="KW-0106">Calcium</keyword>
<evidence type="ECO:0000256" key="7">
    <source>
        <dbReference type="ARBA" id="ARBA00023065"/>
    </source>
</evidence>
<reference evidence="13" key="1">
    <citation type="submission" date="2024-02" db="EMBL/GenBank/DDBJ databases">
        <authorList>
            <consortium name="ELIXIR-Norway"/>
            <consortium name="Elixir Norway"/>
        </authorList>
    </citation>
    <scope>NUCLEOTIDE SEQUENCE</scope>
</reference>
<feature type="transmembrane region" description="Helical" evidence="11">
    <location>
        <begin position="324"/>
        <end position="345"/>
    </location>
</feature>
<evidence type="ECO:0000259" key="12">
    <source>
        <dbReference type="Pfam" id="PF07885"/>
    </source>
</evidence>
<accession>A0ABP0V267</accession>
<dbReference type="EMBL" id="OZ019901">
    <property type="protein sequence ID" value="CAK9236486.1"/>
    <property type="molecule type" value="Genomic_DNA"/>
</dbReference>
<protein>
    <recommendedName>
        <fullName evidence="12">Potassium channel domain-containing protein</fullName>
    </recommendedName>
</protein>